<keyword evidence="7 8" id="KW-0472">Membrane</keyword>
<dbReference type="EMBL" id="VYQE01000001">
    <property type="protein sequence ID" value="KAA9010719.1"/>
    <property type="molecule type" value="Genomic_DNA"/>
</dbReference>
<dbReference type="GO" id="GO:0005886">
    <property type="term" value="C:plasma membrane"/>
    <property type="evidence" value="ECO:0007669"/>
    <property type="project" value="UniProtKB-SubCell"/>
</dbReference>
<dbReference type="Pfam" id="PF02652">
    <property type="entry name" value="Lactate_perm"/>
    <property type="match status" value="2"/>
</dbReference>
<comment type="caution">
    <text evidence="8">Lacks conserved residue(s) required for the propagation of feature annotation.</text>
</comment>
<keyword evidence="5 8" id="KW-0812">Transmembrane</keyword>
<keyword evidence="3 8" id="KW-0813">Transport</keyword>
<dbReference type="GO" id="GO:0015129">
    <property type="term" value="F:lactate transmembrane transporter activity"/>
    <property type="evidence" value="ECO:0007669"/>
    <property type="project" value="UniProtKB-UniRule"/>
</dbReference>
<keyword evidence="10" id="KW-1185">Reference proteome</keyword>
<evidence type="ECO:0000313" key="9">
    <source>
        <dbReference type="EMBL" id="KAA9010719.1"/>
    </source>
</evidence>
<evidence type="ECO:0000256" key="3">
    <source>
        <dbReference type="ARBA" id="ARBA00022448"/>
    </source>
</evidence>
<dbReference type="PANTHER" id="PTHR30003">
    <property type="entry name" value="L-LACTATE PERMEASE"/>
    <property type="match status" value="1"/>
</dbReference>
<sequence length="474" mass="47291">MGILRRSAVVAGACGLAVAALLAPVLFVEAPQLGLVAAGSGLEAVHSTLTILWIVLPALALYEYQAASGGIARIRDALGGLTTDHRMQVILIAWFFGLFMEGAGGFGTPVALAAPLLAGLGHPPVRAVALALLGHAAGVSFGAVGTPTLAQVGLTGLDPRALAGTAAALHAVISPILLLATVRLAAEGPLTRRDLGWTALAWASFALPSLALAWFVGPEVPSLGGAMIGLAIFVTVLARRTGGARVDLRALLPDLAPYLAILALVLATRLVGPVGAALAGLSLDWTLAARFGGSFAPLYHPGTLLMLGLVLGAAAGAGTAQVAPALRRALGRMVPVAFALFAMLALSRLMVHAGMIAALAEAAARTGAFWPLLAPSLGVLGTFITGSATASNILFTELQVSAATSLSLPPVLMAAGQSFGAAVGNVIAPHNIIAGSATVGLTGREGDVLARTVRPGATAVVAGGLLILALAAIA</sequence>
<feature type="transmembrane region" description="Helical" evidence="8">
    <location>
        <begin position="222"/>
        <end position="238"/>
    </location>
</feature>
<evidence type="ECO:0000256" key="4">
    <source>
        <dbReference type="ARBA" id="ARBA00022475"/>
    </source>
</evidence>
<feature type="transmembrane region" description="Helical" evidence="8">
    <location>
        <begin position="51"/>
        <end position="71"/>
    </location>
</feature>
<comment type="function">
    <text evidence="8">Uptake of L-lactate across the membrane. Can also transport D-lactate and glycolate.</text>
</comment>
<feature type="transmembrane region" description="Helical" evidence="8">
    <location>
        <begin position="259"/>
        <end position="283"/>
    </location>
</feature>
<keyword evidence="6 8" id="KW-1133">Transmembrane helix</keyword>
<comment type="similarity">
    <text evidence="2 8">Belongs to the lactate permease family.</text>
</comment>
<evidence type="ECO:0000256" key="7">
    <source>
        <dbReference type="ARBA" id="ARBA00023136"/>
    </source>
</evidence>
<feature type="transmembrane region" description="Helical" evidence="8">
    <location>
        <begin position="453"/>
        <end position="473"/>
    </location>
</feature>
<reference evidence="9 10" key="1">
    <citation type="submission" date="2019-09" db="EMBL/GenBank/DDBJ databases">
        <authorList>
            <person name="Park J.-S."/>
            <person name="Choi H.-J."/>
        </authorList>
    </citation>
    <scope>NUCLEOTIDE SEQUENCE [LARGE SCALE GENOMIC DNA]</scope>
    <source>
        <strain evidence="9 10">176SS1-4</strain>
    </source>
</reference>
<proteinExistence type="inferred from homology"/>
<evidence type="ECO:0000256" key="6">
    <source>
        <dbReference type="ARBA" id="ARBA00022989"/>
    </source>
</evidence>
<feature type="transmembrane region" description="Helical" evidence="8">
    <location>
        <begin position="338"/>
        <end position="360"/>
    </location>
</feature>
<keyword evidence="4" id="KW-1003">Cell membrane</keyword>
<dbReference type="PANTHER" id="PTHR30003:SF0">
    <property type="entry name" value="GLYCOLATE PERMEASE GLCA-RELATED"/>
    <property type="match status" value="1"/>
</dbReference>
<evidence type="ECO:0000256" key="5">
    <source>
        <dbReference type="ARBA" id="ARBA00022692"/>
    </source>
</evidence>
<comment type="subcellular location">
    <subcellularLocation>
        <location evidence="8">Cell inner membrane</location>
        <topology evidence="8">Multi-pass membrane protein</topology>
    </subcellularLocation>
    <subcellularLocation>
        <location evidence="1">Cell membrane</location>
        <topology evidence="1">Multi-pass membrane protein</topology>
    </subcellularLocation>
</comment>
<dbReference type="InterPro" id="IPR003804">
    <property type="entry name" value="Lactate_perm"/>
</dbReference>
<evidence type="ECO:0000256" key="1">
    <source>
        <dbReference type="ARBA" id="ARBA00004651"/>
    </source>
</evidence>
<protein>
    <recommendedName>
        <fullName evidence="8">L-lactate permease</fullName>
    </recommendedName>
</protein>
<name>A0A5J5GQR0_9RHOB</name>
<evidence type="ECO:0000256" key="2">
    <source>
        <dbReference type="ARBA" id="ARBA00010100"/>
    </source>
</evidence>
<feature type="transmembrane region" description="Helical" evidence="8">
    <location>
        <begin position="197"/>
        <end position="216"/>
    </location>
</feature>
<evidence type="ECO:0000256" key="8">
    <source>
        <dbReference type="RuleBase" id="RU365092"/>
    </source>
</evidence>
<dbReference type="GO" id="GO:0015295">
    <property type="term" value="F:solute:proton symporter activity"/>
    <property type="evidence" value="ECO:0007669"/>
    <property type="project" value="TreeGrafter"/>
</dbReference>
<dbReference type="Proteomes" id="UP000326554">
    <property type="component" value="Unassembled WGS sequence"/>
</dbReference>
<feature type="transmembrane region" description="Helical" evidence="8">
    <location>
        <begin position="91"/>
        <end position="114"/>
    </location>
</feature>
<feature type="transmembrane region" description="Helical" evidence="8">
    <location>
        <begin position="161"/>
        <end position="185"/>
    </location>
</feature>
<feature type="transmembrane region" description="Helical" evidence="8">
    <location>
        <begin position="303"/>
        <end position="326"/>
    </location>
</feature>
<comment type="caution">
    <text evidence="9">The sequence shown here is derived from an EMBL/GenBank/DDBJ whole genome shotgun (WGS) entry which is preliminary data.</text>
</comment>
<keyword evidence="8" id="KW-0997">Cell inner membrane</keyword>
<organism evidence="9 10">
    <name type="scientific">Histidinibacterium aquaticum</name>
    <dbReference type="NCBI Taxonomy" id="2613962"/>
    <lineage>
        <taxon>Bacteria</taxon>
        <taxon>Pseudomonadati</taxon>
        <taxon>Pseudomonadota</taxon>
        <taxon>Alphaproteobacteria</taxon>
        <taxon>Rhodobacterales</taxon>
        <taxon>Paracoccaceae</taxon>
        <taxon>Histidinibacterium</taxon>
    </lineage>
</organism>
<accession>A0A5J5GQR0</accession>
<feature type="transmembrane region" description="Helical" evidence="8">
    <location>
        <begin position="372"/>
        <end position="395"/>
    </location>
</feature>
<dbReference type="AlphaFoldDB" id="A0A5J5GQR0"/>
<evidence type="ECO:0000313" key="10">
    <source>
        <dbReference type="Proteomes" id="UP000326554"/>
    </source>
</evidence>
<gene>
    <name evidence="9" type="ORF">F3S47_03195</name>
</gene>